<dbReference type="EMBL" id="BK015221">
    <property type="protein sequence ID" value="DAD96627.1"/>
    <property type="molecule type" value="Genomic_DNA"/>
</dbReference>
<protein>
    <recommendedName>
        <fullName evidence="2">DUF551 domain-containing protein</fullName>
    </recommendedName>
</protein>
<evidence type="ECO:0000313" key="1">
    <source>
        <dbReference type="EMBL" id="DAD96627.1"/>
    </source>
</evidence>
<reference evidence="1" key="1">
    <citation type="journal article" date="2021" name="Proc. Natl. Acad. Sci. U.S.A.">
        <title>A Catalog of Tens of Thousands of Viruses from Human Metagenomes Reveals Hidden Associations with Chronic Diseases.</title>
        <authorList>
            <person name="Tisza M.J."/>
            <person name="Buck C.B."/>
        </authorList>
    </citation>
    <scope>NUCLEOTIDE SEQUENCE</scope>
    <source>
        <strain evidence="1">CtSP74</strain>
    </source>
</reference>
<sequence length="88" mass="10411">MKWNKLTTRKMTEDEVEIYGDKYDFMWDGTLPDIDEEVLVTYPLSSGKFVDTRIDTWIEIGDGEGFENTENDVIYWMEIPQYNGELDD</sequence>
<evidence type="ECO:0008006" key="2">
    <source>
        <dbReference type="Google" id="ProtNLM"/>
    </source>
</evidence>
<accession>A0A8S5NRE8</accession>
<proteinExistence type="predicted"/>
<organism evidence="1">
    <name type="scientific">Siphoviridae sp. ctSP74</name>
    <dbReference type="NCBI Taxonomy" id="2826343"/>
    <lineage>
        <taxon>Viruses</taxon>
        <taxon>Duplodnaviria</taxon>
        <taxon>Heunggongvirae</taxon>
        <taxon>Uroviricota</taxon>
        <taxon>Caudoviricetes</taxon>
    </lineage>
</organism>
<name>A0A8S5NRE8_9CAUD</name>